<keyword evidence="4 7" id="KW-0472">Membrane</keyword>
<proteinExistence type="predicted"/>
<dbReference type="RefSeq" id="WP_105001680.1">
    <property type="nucleotide sequence ID" value="NZ_MQVX01000001.1"/>
</dbReference>
<feature type="transmembrane region" description="Helical" evidence="7">
    <location>
        <begin position="200"/>
        <end position="222"/>
    </location>
</feature>
<keyword evidence="5" id="KW-1015">Disulfide bond</keyword>
<dbReference type="SMART" id="SM00752">
    <property type="entry name" value="HTTM"/>
    <property type="match status" value="1"/>
</dbReference>
<dbReference type="Proteomes" id="UP000239366">
    <property type="component" value="Unassembled WGS sequence"/>
</dbReference>
<dbReference type="InterPro" id="IPR011020">
    <property type="entry name" value="HTTM-like"/>
</dbReference>
<keyword evidence="3 7" id="KW-1133">Transmembrane helix</keyword>
<name>A0A2S7T7W1_9FLAO</name>
<evidence type="ECO:0000259" key="8">
    <source>
        <dbReference type="SMART" id="SM00752"/>
    </source>
</evidence>
<dbReference type="PANTHER" id="PTHR12639">
    <property type="entry name" value="VITAMIN K-DEPENDENT GAMMA-CARBOXYLASE"/>
    <property type="match status" value="1"/>
</dbReference>
<evidence type="ECO:0000313" key="10">
    <source>
        <dbReference type="Proteomes" id="UP000239366"/>
    </source>
</evidence>
<gene>
    <name evidence="9" type="ORF">BST99_10000</name>
</gene>
<evidence type="ECO:0000256" key="2">
    <source>
        <dbReference type="ARBA" id="ARBA00022692"/>
    </source>
</evidence>
<dbReference type="AlphaFoldDB" id="A0A2S7T7W1"/>
<evidence type="ECO:0000256" key="4">
    <source>
        <dbReference type="ARBA" id="ARBA00023136"/>
    </source>
</evidence>
<feature type="transmembrane region" description="Helical" evidence="7">
    <location>
        <begin position="109"/>
        <end position="127"/>
    </location>
</feature>
<organism evidence="9 10">
    <name type="scientific">Aureicoccus marinus</name>
    <dbReference type="NCBI Taxonomy" id="754435"/>
    <lineage>
        <taxon>Bacteria</taxon>
        <taxon>Pseudomonadati</taxon>
        <taxon>Bacteroidota</taxon>
        <taxon>Flavobacteriia</taxon>
        <taxon>Flavobacteriales</taxon>
        <taxon>Flavobacteriaceae</taxon>
        <taxon>Aureicoccus</taxon>
    </lineage>
</organism>
<comment type="caution">
    <text evidence="9">The sequence shown here is derived from an EMBL/GenBank/DDBJ whole genome shotgun (WGS) entry which is preliminary data.</text>
</comment>
<feature type="transmembrane region" description="Helical" evidence="7">
    <location>
        <begin position="148"/>
        <end position="171"/>
    </location>
</feature>
<dbReference type="Pfam" id="PF05090">
    <property type="entry name" value="HTTM"/>
    <property type="match status" value="1"/>
</dbReference>
<keyword evidence="2 7" id="KW-0812">Transmembrane</keyword>
<dbReference type="GO" id="GO:0012505">
    <property type="term" value="C:endomembrane system"/>
    <property type="evidence" value="ECO:0007669"/>
    <property type="project" value="UniProtKB-SubCell"/>
</dbReference>
<evidence type="ECO:0000256" key="5">
    <source>
        <dbReference type="ARBA" id="ARBA00023157"/>
    </source>
</evidence>
<evidence type="ECO:0000256" key="6">
    <source>
        <dbReference type="ARBA" id="ARBA00023239"/>
    </source>
</evidence>
<keyword evidence="10" id="KW-1185">Reference proteome</keyword>
<evidence type="ECO:0000256" key="1">
    <source>
        <dbReference type="ARBA" id="ARBA00004127"/>
    </source>
</evidence>
<dbReference type="EMBL" id="MQVX01000001">
    <property type="protein sequence ID" value="PQJ16010.1"/>
    <property type="molecule type" value="Genomic_DNA"/>
</dbReference>
<protein>
    <recommendedName>
        <fullName evidence="8">HTTM-like domain-containing protein</fullName>
    </recommendedName>
</protein>
<dbReference type="GO" id="GO:0019842">
    <property type="term" value="F:vitamin binding"/>
    <property type="evidence" value="ECO:0007669"/>
    <property type="project" value="TreeGrafter"/>
</dbReference>
<dbReference type="PANTHER" id="PTHR12639:SF7">
    <property type="entry name" value="HTTM DOMAIN-CONTAINING PROTEIN"/>
    <property type="match status" value="1"/>
</dbReference>
<dbReference type="OrthoDB" id="341137at2"/>
<feature type="transmembrane region" description="Helical" evidence="7">
    <location>
        <begin position="12"/>
        <end position="33"/>
    </location>
</feature>
<feature type="transmembrane region" description="Helical" evidence="7">
    <location>
        <begin position="234"/>
        <end position="261"/>
    </location>
</feature>
<evidence type="ECO:0000256" key="3">
    <source>
        <dbReference type="ARBA" id="ARBA00022989"/>
    </source>
</evidence>
<keyword evidence="6" id="KW-0456">Lyase</keyword>
<dbReference type="InterPro" id="IPR053935">
    <property type="entry name" value="VKGC_lumenal_dom"/>
</dbReference>
<comment type="subcellular location">
    <subcellularLocation>
        <location evidence="1">Endomembrane system</location>
        <topology evidence="1">Multi-pass membrane protein</topology>
    </subcellularLocation>
</comment>
<dbReference type="GO" id="GO:0008488">
    <property type="term" value="F:gamma-glutamyl carboxylase activity"/>
    <property type="evidence" value="ECO:0007669"/>
    <property type="project" value="InterPro"/>
</dbReference>
<evidence type="ECO:0000256" key="7">
    <source>
        <dbReference type="SAM" id="Phobius"/>
    </source>
</evidence>
<sequence length="445" mass="52270">MKRWLFERTDNITLVLFRIFYGFLMAAESFGALSTGWVRRTLIEPQFTFNFIGFDWLQPLPGWGMYAYFALMGIAGLCIMVGYRYRLATFSFAILWTGVYLMQKTSYNNHYYLMVLLGFIMAFLPANRDLSVDAHRNPALRRQDMSRGILVLIIAQLAIVYTYASVAKLYADWLDFSFLKLLMESKKDLPVIGEFLQQEWVHTAMGVFGLVFDGLVIWALLYKPTRKIAFGLSIFFHLFNSYVFQIGIFPYLSLAFCVFFFPAEELRIWFHLARTEELAEGTAEIPKHSQWSLPLIGVYLVIQFLLPLRHFTIKEPVIWTEEGHRMSWRMMLRSRNGHISFRVKDKNTGEMALVKLEDYLTRKQIRKVATYPDFAWQFAQRLKREYEAKGLEVEIYAQGRVSINRNTPYPLIDPEVDLAQAKWDYFFHNEWILPYPEIEVENASE</sequence>
<feature type="transmembrane region" description="Helical" evidence="7">
    <location>
        <begin position="63"/>
        <end position="80"/>
    </location>
</feature>
<feature type="transmembrane region" description="Helical" evidence="7">
    <location>
        <begin position="87"/>
        <end position="103"/>
    </location>
</feature>
<feature type="domain" description="HTTM-like" evidence="8">
    <location>
        <begin position="6"/>
        <end position="265"/>
    </location>
</feature>
<accession>A0A2S7T7W1</accession>
<dbReference type="InterPro" id="IPR053934">
    <property type="entry name" value="HTTM_dom"/>
</dbReference>
<reference evidence="10" key="1">
    <citation type="submission" date="2016-11" db="EMBL/GenBank/DDBJ databases">
        <title>Trade-off between light-utilization and light-protection in marine flavobacteria.</title>
        <authorList>
            <person name="Kumagai Y."/>
            <person name="Yoshizawa S."/>
            <person name="Kogure K."/>
        </authorList>
    </citation>
    <scope>NUCLEOTIDE SEQUENCE [LARGE SCALE GENOMIC DNA]</scope>
    <source>
        <strain evidence="10">SG-18</strain>
    </source>
</reference>
<dbReference type="Pfam" id="PF22777">
    <property type="entry name" value="VKGC_lumenal_dom"/>
    <property type="match status" value="1"/>
</dbReference>
<dbReference type="InterPro" id="IPR007782">
    <property type="entry name" value="VKG_COase"/>
</dbReference>
<evidence type="ECO:0000313" key="9">
    <source>
        <dbReference type="EMBL" id="PQJ16010.1"/>
    </source>
</evidence>